<evidence type="ECO:0000313" key="2">
    <source>
        <dbReference type="Proteomes" id="UP000627292"/>
    </source>
</evidence>
<proteinExistence type="predicted"/>
<evidence type="ECO:0000313" key="1">
    <source>
        <dbReference type="EMBL" id="GGH80184.1"/>
    </source>
</evidence>
<name>A0A917J4J4_9BACT</name>
<protein>
    <recommendedName>
        <fullName evidence="3">Exo-alpha-sialidase</fullName>
    </recommendedName>
</protein>
<organism evidence="1 2">
    <name type="scientific">Filimonas zeae</name>
    <dbReference type="NCBI Taxonomy" id="1737353"/>
    <lineage>
        <taxon>Bacteria</taxon>
        <taxon>Pseudomonadati</taxon>
        <taxon>Bacteroidota</taxon>
        <taxon>Chitinophagia</taxon>
        <taxon>Chitinophagales</taxon>
        <taxon>Chitinophagaceae</taxon>
        <taxon>Filimonas</taxon>
    </lineage>
</organism>
<dbReference type="Gene3D" id="2.120.10.10">
    <property type="match status" value="1"/>
</dbReference>
<dbReference type="SUPFAM" id="SSF75005">
    <property type="entry name" value="Arabinanase/levansucrase/invertase"/>
    <property type="match status" value="1"/>
</dbReference>
<sequence length="362" mass="41290">MRALLVFVLAASTVLYSCRKSQTPKSNELDEPVDTTTYFYTPVSIGKGVVAGSVYKTNEFAAFTDLTFFDKAWFIVYRVGSNHVGGTDGVIKILKSTDTKTWQVDKTIALNGLDLRDPKLEIDTYSNKLYLTFFSSEKTGKKLNYICEYKRAHQWTVPEQMSSETDKGLNFLLWRLTYYKNKMFSVGYRFPISNDSTYKGGIELFESTKDFKQYKSLGNLEMAGVPTEATVRFDENSIMYCISRTEKKNSPMGIAYPPYQKMRWIEEAFLTRISSPNFLLYKKHFLITGRDGRTGILKFISYDPKASKVEKVFSFPFAGKETGYAGMCFNPSNPNELLISYYSIEANGSSIFLARIDLSQFL</sequence>
<comment type="caution">
    <text evidence="1">The sequence shown here is derived from an EMBL/GenBank/DDBJ whole genome shotgun (WGS) entry which is preliminary data.</text>
</comment>
<dbReference type="InterPro" id="IPR023296">
    <property type="entry name" value="Glyco_hydro_beta-prop_sf"/>
</dbReference>
<keyword evidence="2" id="KW-1185">Reference proteome</keyword>
<dbReference type="SUPFAM" id="SSF69322">
    <property type="entry name" value="Tricorn protease domain 2"/>
    <property type="match status" value="1"/>
</dbReference>
<dbReference type="EMBL" id="BMIB01000005">
    <property type="protein sequence ID" value="GGH80184.1"/>
    <property type="molecule type" value="Genomic_DNA"/>
</dbReference>
<dbReference type="PROSITE" id="PS51257">
    <property type="entry name" value="PROKAR_LIPOPROTEIN"/>
    <property type="match status" value="1"/>
</dbReference>
<gene>
    <name evidence="1" type="ORF">GCM10011379_50680</name>
</gene>
<evidence type="ECO:0008006" key="3">
    <source>
        <dbReference type="Google" id="ProtNLM"/>
    </source>
</evidence>
<dbReference type="Proteomes" id="UP000627292">
    <property type="component" value="Unassembled WGS sequence"/>
</dbReference>
<reference evidence="1" key="1">
    <citation type="journal article" date="2014" name="Int. J. Syst. Evol. Microbiol.">
        <title>Complete genome sequence of Corynebacterium casei LMG S-19264T (=DSM 44701T), isolated from a smear-ripened cheese.</title>
        <authorList>
            <consortium name="US DOE Joint Genome Institute (JGI-PGF)"/>
            <person name="Walter F."/>
            <person name="Albersmeier A."/>
            <person name="Kalinowski J."/>
            <person name="Ruckert C."/>
        </authorList>
    </citation>
    <scope>NUCLEOTIDE SEQUENCE</scope>
    <source>
        <strain evidence="1">CGMCC 1.15290</strain>
    </source>
</reference>
<dbReference type="AlphaFoldDB" id="A0A917J4J4"/>
<dbReference type="RefSeq" id="WP_188957805.1">
    <property type="nucleotide sequence ID" value="NZ_BMIB01000005.1"/>
</dbReference>
<accession>A0A917J4J4</accession>
<reference evidence="1" key="2">
    <citation type="submission" date="2020-09" db="EMBL/GenBank/DDBJ databases">
        <authorList>
            <person name="Sun Q."/>
            <person name="Zhou Y."/>
        </authorList>
    </citation>
    <scope>NUCLEOTIDE SEQUENCE</scope>
    <source>
        <strain evidence="1">CGMCC 1.15290</strain>
    </source>
</reference>